<dbReference type="RefSeq" id="WP_070123343.1">
    <property type="nucleotide sequence ID" value="NZ_MDHN01000004.1"/>
</dbReference>
<keyword evidence="3" id="KW-1185">Reference proteome</keyword>
<dbReference type="PANTHER" id="PTHR43481:SF4">
    <property type="entry name" value="GLYCEROL-1-PHOSPHATE PHOSPHOHYDROLASE 1-RELATED"/>
    <property type="match status" value="1"/>
</dbReference>
<evidence type="ECO:0000313" key="2">
    <source>
        <dbReference type="EMBL" id="OFC72430.1"/>
    </source>
</evidence>
<protein>
    <submittedName>
        <fullName evidence="2">Carotenoid dehydrogenase</fullName>
    </submittedName>
</protein>
<dbReference type="InterPro" id="IPR051806">
    <property type="entry name" value="HAD-like_SPP"/>
</dbReference>
<sequence>MVDLSRYKGIIFDMDGTLIDSMGAHMKAWEKTCEHFGYPFDLDYMYGLGGVPTMKTAELLNAKYSKQNDPQEVGQFKKNTWLAMDQTPTLIDDTFQIFNANLGSKKIAVGTGAERSGAETLLGHHGLLGKLDALVTSSDVVNGKPAPDTFLKAAESIGVAPEDCVVFEDTKIGFEAASRAGMDCIMVINGKVQQG</sequence>
<dbReference type="NCBIfam" id="TIGR02009">
    <property type="entry name" value="PGMB-YQAB-SF"/>
    <property type="match status" value="1"/>
</dbReference>
<gene>
    <name evidence="2" type="ORF">BFC18_02365</name>
</gene>
<dbReference type="SUPFAM" id="SSF56784">
    <property type="entry name" value="HAD-like"/>
    <property type="match status" value="1"/>
</dbReference>
<dbReference type="CDD" id="cd07505">
    <property type="entry name" value="HAD_BPGM-like"/>
    <property type="match status" value="1"/>
</dbReference>
<dbReference type="InterPro" id="IPR041492">
    <property type="entry name" value="HAD_2"/>
</dbReference>
<reference evidence="2 3" key="1">
    <citation type="submission" date="2016-08" db="EMBL/GenBank/DDBJ databases">
        <authorList>
            <person name="Seilhamer J.J."/>
        </authorList>
    </citation>
    <scope>NUCLEOTIDE SEQUENCE [LARGE SCALE GENOMIC DNA]</scope>
    <source>
        <strain evidence="2 3">KCTC 42603</strain>
    </source>
</reference>
<dbReference type="SFLD" id="SFLDS00003">
    <property type="entry name" value="Haloacid_Dehalogenase"/>
    <property type="match status" value="1"/>
</dbReference>
<dbReference type="PANTHER" id="PTHR43481">
    <property type="entry name" value="FRUCTOSE-1-PHOSPHATE PHOSPHATASE"/>
    <property type="match status" value="1"/>
</dbReference>
<comment type="caution">
    <text evidence="2">The sequence shown here is derived from an EMBL/GenBank/DDBJ whole genome shotgun (WGS) entry which is preliminary data.</text>
</comment>
<organism evidence="2 3">
    <name type="scientific">Alteromonas confluentis</name>
    <dbReference type="NCBI Taxonomy" id="1656094"/>
    <lineage>
        <taxon>Bacteria</taxon>
        <taxon>Pseudomonadati</taxon>
        <taxon>Pseudomonadota</taxon>
        <taxon>Gammaproteobacteria</taxon>
        <taxon>Alteromonadales</taxon>
        <taxon>Alteromonadaceae</taxon>
        <taxon>Alteromonas/Salinimonas group</taxon>
        <taxon>Alteromonas</taxon>
    </lineage>
</organism>
<dbReference type="AlphaFoldDB" id="A0A1E7ZG32"/>
<dbReference type="STRING" id="1656094.BFC18_02365"/>
<dbReference type="EMBL" id="MDHN01000004">
    <property type="protein sequence ID" value="OFC72430.1"/>
    <property type="molecule type" value="Genomic_DNA"/>
</dbReference>
<dbReference type="GO" id="GO:0050308">
    <property type="term" value="F:sugar-phosphatase activity"/>
    <property type="evidence" value="ECO:0007669"/>
    <property type="project" value="TreeGrafter"/>
</dbReference>
<proteinExistence type="inferred from homology"/>
<accession>A0A1E7ZG32</accession>
<comment type="similarity">
    <text evidence="1">Belongs to the HAD-like hydrolase superfamily. CbbY/CbbZ/Gph/YieH family.</text>
</comment>
<dbReference type="Gene3D" id="3.40.50.1000">
    <property type="entry name" value="HAD superfamily/HAD-like"/>
    <property type="match status" value="1"/>
</dbReference>
<dbReference type="Pfam" id="PF13419">
    <property type="entry name" value="HAD_2"/>
    <property type="match status" value="1"/>
</dbReference>
<evidence type="ECO:0000313" key="3">
    <source>
        <dbReference type="Proteomes" id="UP000175691"/>
    </source>
</evidence>
<dbReference type="InterPro" id="IPR006439">
    <property type="entry name" value="HAD-SF_hydro_IA"/>
</dbReference>
<dbReference type="InterPro" id="IPR010976">
    <property type="entry name" value="B-phosphoglucomutase_hydrolase"/>
</dbReference>
<dbReference type="InterPro" id="IPR036412">
    <property type="entry name" value="HAD-like_sf"/>
</dbReference>
<dbReference type="NCBIfam" id="TIGR01509">
    <property type="entry name" value="HAD-SF-IA-v3"/>
    <property type="match status" value="1"/>
</dbReference>
<dbReference type="SFLD" id="SFLDG01135">
    <property type="entry name" value="C1.5.6:_HAD__Beta-PGM__Phospha"/>
    <property type="match status" value="1"/>
</dbReference>
<dbReference type="Gene3D" id="1.10.150.240">
    <property type="entry name" value="Putative phosphatase, domain 2"/>
    <property type="match status" value="1"/>
</dbReference>
<dbReference type="OrthoDB" id="9800058at2"/>
<name>A0A1E7ZG32_9ALTE</name>
<dbReference type="InterPro" id="IPR023214">
    <property type="entry name" value="HAD_sf"/>
</dbReference>
<dbReference type="InterPro" id="IPR023198">
    <property type="entry name" value="PGP-like_dom2"/>
</dbReference>
<evidence type="ECO:0000256" key="1">
    <source>
        <dbReference type="ARBA" id="ARBA00006171"/>
    </source>
</evidence>
<dbReference type="Proteomes" id="UP000175691">
    <property type="component" value="Unassembled WGS sequence"/>
</dbReference>
<dbReference type="SFLD" id="SFLDG01129">
    <property type="entry name" value="C1.5:_HAD__Beta-PGM__Phosphata"/>
    <property type="match status" value="1"/>
</dbReference>